<dbReference type="EMBL" id="JAQQKX010000010">
    <property type="protein sequence ID" value="MDC7684159.1"/>
    <property type="molecule type" value="Genomic_DNA"/>
</dbReference>
<keyword evidence="1" id="KW-0813">Transport</keyword>
<name>A0ABT5HW14_9CAUL</name>
<dbReference type="Gene3D" id="3.40.50.300">
    <property type="entry name" value="P-loop containing nucleotide triphosphate hydrolases"/>
    <property type="match status" value="2"/>
</dbReference>
<keyword evidence="11" id="KW-1185">Reference proteome</keyword>
<dbReference type="PROSITE" id="PS00211">
    <property type="entry name" value="ABC_TRANSPORTER_1"/>
    <property type="match status" value="1"/>
</dbReference>
<keyword evidence="3" id="KW-0762">Sugar transport</keyword>
<keyword evidence="8" id="KW-0472">Membrane</keyword>
<evidence type="ECO:0000313" key="11">
    <source>
        <dbReference type="Proteomes" id="UP001214854"/>
    </source>
</evidence>
<evidence type="ECO:0000256" key="5">
    <source>
        <dbReference type="ARBA" id="ARBA00022741"/>
    </source>
</evidence>
<keyword evidence="2" id="KW-1003">Cell membrane</keyword>
<dbReference type="RefSeq" id="WP_272748611.1">
    <property type="nucleotide sequence ID" value="NZ_JAQQKX010000010.1"/>
</dbReference>
<evidence type="ECO:0000313" key="10">
    <source>
        <dbReference type="EMBL" id="MDC7684159.1"/>
    </source>
</evidence>
<dbReference type="CDD" id="cd03215">
    <property type="entry name" value="ABC_Carb_Monos_II"/>
    <property type="match status" value="1"/>
</dbReference>
<dbReference type="InterPro" id="IPR017871">
    <property type="entry name" value="ABC_transporter-like_CS"/>
</dbReference>
<evidence type="ECO:0000256" key="7">
    <source>
        <dbReference type="ARBA" id="ARBA00022967"/>
    </source>
</evidence>
<protein>
    <submittedName>
        <fullName evidence="10">Sugar ABC transporter ATP-binding protein</fullName>
    </submittedName>
</protein>
<feature type="domain" description="ABC transporter" evidence="9">
    <location>
        <begin position="4"/>
        <end position="237"/>
    </location>
</feature>
<evidence type="ECO:0000256" key="6">
    <source>
        <dbReference type="ARBA" id="ARBA00022840"/>
    </source>
</evidence>
<sequence>MTLLRAETIVKRYGATEALKGVDFDVHAGAVNVLIGENGAGKSTLMKILAGVETPTSGRLLLDGKAVRIGSVKDAAAHGISIVHQELNLCPNLSVSENIFLGRQNAGLIDRRSERAETAALMKRLEQDIDPDTLVGDLRIGQQQIVEIARALSDKARVLILDEPTSALSPTEVEVLFRIIRDLKSVGTGIVYISHRLEELLRIGDHITILRDGSWQATAPVAEVSMPWIVRHMLGHDGQAAVATSRDTTAATVLSVRDLRLTRPDGGYSLDHVDLDIKAGEIVGIYGLLGAGRSELLESLVGACPARGTVRLDGKDLAGLNVSARVERGLCLVPEDRKAEGLFPNLSVGGNLGLSSLVKFSRLGLISETAAGRAIAAMIGLMGVKTASPDLSIGALSGGNQQKVVIGRCLMPGPRVLLIDEPGRGVDIGARHDIFARMRTLAEGGMSVVFTTSDMAEAQTGADRVLVMARGRITADLSPSEATEAALIAAANGVPESEMSPA</sequence>
<dbReference type="InterPro" id="IPR050107">
    <property type="entry name" value="ABC_carbohydrate_import_ATPase"/>
</dbReference>
<keyword evidence="5" id="KW-0547">Nucleotide-binding</keyword>
<evidence type="ECO:0000259" key="9">
    <source>
        <dbReference type="PROSITE" id="PS50893"/>
    </source>
</evidence>
<dbReference type="PANTHER" id="PTHR43790:SF3">
    <property type="entry name" value="D-ALLOSE IMPORT ATP-BINDING PROTEIN ALSA-RELATED"/>
    <property type="match status" value="1"/>
</dbReference>
<keyword evidence="6 10" id="KW-0067">ATP-binding</keyword>
<dbReference type="InterPro" id="IPR027417">
    <property type="entry name" value="P-loop_NTPase"/>
</dbReference>
<evidence type="ECO:0000256" key="3">
    <source>
        <dbReference type="ARBA" id="ARBA00022597"/>
    </source>
</evidence>
<dbReference type="SUPFAM" id="SSF52540">
    <property type="entry name" value="P-loop containing nucleoside triphosphate hydrolases"/>
    <property type="match status" value="2"/>
</dbReference>
<accession>A0ABT5HW14</accession>
<keyword evidence="4" id="KW-0677">Repeat</keyword>
<reference evidence="10 11" key="1">
    <citation type="submission" date="2023-01" db="EMBL/GenBank/DDBJ databases">
        <title>Novel species of the genus Asticcacaulis isolated from rivers.</title>
        <authorList>
            <person name="Lu H."/>
        </authorList>
    </citation>
    <scope>NUCLEOTIDE SEQUENCE [LARGE SCALE GENOMIC DNA]</scope>
    <source>
        <strain evidence="10 11">BYS171W</strain>
    </source>
</reference>
<dbReference type="InterPro" id="IPR003439">
    <property type="entry name" value="ABC_transporter-like_ATP-bd"/>
</dbReference>
<comment type="caution">
    <text evidence="10">The sequence shown here is derived from an EMBL/GenBank/DDBJ whole genome shotgun (WGS) entry which is preliminary data.</text>
</comment>
<proteinExistence type="predicted"/>
<dbReference type="PROSITE" id="PS50893">
    <property type="entry name" value="ABC_TRANSPORTER_2"/>
    <property type="match status" value="2"/>
</dbReference>
<keyword evidence="7" id="KW-1278">Translocase</keyword>
<organism evidence="10 11">
    <name type="scientific">Asticcacaulis aquaticus</name>
    <dbReference type="NCBI Taxonomy" id="2984212"/>
    <lineage>
        <taxon>Bacteria</taxon>
        <taxon>Pseudomonadati</taxon>
        <taxon>Pseudomonadota</taxon>
        <taxon>Alphaproteobacteria</taxon>
        <taxon>Caulobacterales</taxon>
        <taxon>Caulobacteraceae</taxon>
        <taxon>Asticcacaulis</taxon>
    </lineage>
</organism>
<evidence type="ECO:0000256" key="4">
    <source>
        <dbReference type="ARBA" id="ARBA00022737"/>
    </source>
</evidence>
<gene>
    <name evidence="10" type="ORF">PQU92_12785</name>
</gene>
<dbReference type="Pfam" id="PF00005">
    <property type="entry name" value="ABC_tran"/>
    <property type="match status" value="2"/>
</dbReference>
<evidence type="ECO:0000256" key="2">
    <source>
        <dbReference type="ARBA" id="ARBA00022475"/>
    </source>
</evidence>
<dbReference type="CDD" id="cd03216">
    <property type="entry name" value="ABC_Carb_Monos_I"/>
    <property type="match status" value="1"/>
</dbReference>
<dbReference type="SMART" id="SM00382">
    <property type="entry name" value="AAA"/>
    <property type="match status" value="2"/>
</dbReference>
<evidence type="ECO:0000256" key="8">
    <source>
        <dbReference type="ARBA" id="ARBA00023136"/>
    </source>
</evidence>
<dbReference type="InterPro" id="IPR003593">
    <property type="entry name" value="AAA+_ATPase"/>
</dbReference>
<dbReference type="Proteomes" id="UP001214854">
    <property type="component" value="Unassembled WGS sequence"/>
</dbReference>
<evidence type="ECO:0000256" key="1">
    <source>
        <dbReference type="ARBA" id="ARBA00022448"/>
    </source>
</evidence>
<feature type="domain" description="ABC transporter" evidence="9">
    <location>
        <begin position="254"/>
        <end position="495"/>
    </location>
</feature>
<dbReference type="GO" id="GO:0005524">
    <property type="term" value="F:ATP binding"/>
    <property type="evidence" value="ECO:0007669"/>
    <property type="project" value="UniProtKB-KW"/>
</dbReference>
<dbReference type="PANTHER" id="PTHR43790">
    <property type="entry name" value="CARBOHYDRATE TRANSPORT ATP-BINDING PROTEIN MG119-RELATED"/>
    <property type="match status" value="1"/>
</dbReference>